<dbReference type="RefSeq" id="WP_144767417.1">
    <property type="nucleotide sequence ID" value="NZ_BPQI01000133.1"/>
</dbReference>
<sequence>MRRLTPQALALLALFGPHPVQALDIRSSAVAGRGSPAGNPLCADPKNIEFNRADRTLTICDPSNNPSVTTLLNALPAGRKAVEQGRAEDLTVTTGGVTEVLSSLQSRVVSYPTRAAATAARIPSTVTAVNLDGYAAAGDGGAARYAAVATQPVHQGKFQSADGRWWAIITRPLRPEMFGGFPGDGQDDLAAINAAMSVFQYQNTGGPSGGQIDLTGALYTVSGSIDTNGKHGLRILGGGMNVTEVRGTGNFSVFKDAGTSTTGTAEVELGNMKIRCSGKDNANAHGVQWNYSYNGKLHDLFVYACNHAIDLSNSWQVNMTRVRGDGVGADQSNIGLYMGVADPANPVINNAVNASDVVMNSQAQYNYRLINFQGSKFSGVEGGGAGLSNWYLCDPPTGNKPCQWGHFDNVLADTAPQYGFLLRQGNASEMSELFFGNMWTGNIYDAAAGIGLSIDGGQDIPISSLLAVRTVTAVALNNSARINIHGTIKNYNISNQSKPAISLASSVDNVFNVTTYTAQPVVGYNGYVEDANSYRNRVYGLGVAPCTLGLTFGGASTGITYAANGCSFEVVGTTVRAQFLTTLSSKGTATGVAQITGLPFLTRGGAPGYGATSPVPGITGMSGLTSVPIAQVQNGTKQAYLMQQGATGTANLADTNFTATSTLVGSLTYTKQ</sequence>
<evidence type="ECO:0000313" key="4">
    <source>
        <dbReference type="Proteomes" id="UP000401717"/>
    </source>
</evidence>
<reference evidence="2" key="3">
    <citation type="submission" date="2021-08" db="EMBL/GenBank/DDBJ databases">
        <authorList>
            <person name="Tani A."/>
            <person name="Ola A."/>
            <person name="Ogura Y."/>
            <person name="Katsura K."/>
            <person name="Hayashi T."/>
        </authorList>
    </citation>
    <scope>NUCLEOTIDE SEQUENCE</scope>
    <source>
        <strain evidence="2">DSM 22415</strain>
    </source>
</reference>
<reference evidence="2" key="2">
    <citation type="journal article" date="2021" name="Front. Microbiol.">
        <title>Comprehensive Comparative Genomics and Phenotyping of Methylobacterium Species.</title>
        <authorList>
            <person name="Alessa O."/>
            <person name="Ogura Y."/>
            <person name="Fujitani Y."/>
            <person name="Takami H."/>
            <person name="Hayashi T."/>
            <person name="Sahin N."/>
            <person name="Tani A."/>
        </authorList>
    </citation>
    <scope>NUCLEOTIDE SEQUENCE</scope>
    <source>
        <strain evidence="2">DSM 22415</strain>
    </source>
</reference>
<organism evidence="3 4">
    <name type="scientific">Methylobacterium dankookense</name>
    <dbReference type="NCBI Taxonomy" id="560405"/>
    <lineage>
        <taxon>Bacteria</taxon>
        <taxon>Pseudomonadati</taxon>
        <taxon>Pseudomonadota</taxon>
        <taxon>Alphaproteobacteria</taxon>
        <taxon>Hyphomicrobiales</taxon>
        <taxon>Methylobacteriaceae</taxon>
        <taxon>Methylobacterium</taxon>
    </lineage>
</organism>
<keyword evidence="1" id="KW-0732">Signal</keyword>
<evidence type="ECO:0000256" key="1">
    <source>
        <dbReference type="SAM" id="SignalP"/>
    </source>
</evidence>
<feature type="chain" id="PRO_5022071549" description="Pectate lyase superfamily protein domain-containing protein" evidence="1">
    <location>
        <begin position="23"/>
        <end position="672"/>
    </location>
</feature>
<evidence type="ECO:0000313" key="3">
    <source>
        <dbReference type="EMBL" id="VUF15111.1"/>
    </source>
</evidence>
<name>A0A564G6D1_9HYPH</name>
<evidence type="ECO:0000313" key="2">
    <source>
        <dbReference type="EMBL" id="GJD58160.1"/>
    </source>
</evidence>
<protein>
    <recommendedName>
        <fullName evidence="6">Pectate lyase superfamily protein domain-containing protein</fullName>
    </recommendedName>
</protein>
<dbReference type="OrthoDB" id="8006226at2"/>
<dbReference type="EMBL" id="CABFVH010000046">
    <property type="protein sequence ID" value="VUF15111.1"/>
    <property type="molecule type" value="Genomic_DNA"/>
</dbReference>
<keyword evidence="5" id="KW-1185">Reference proteome</keyword>
<reference evidence="3 4" key="1">
    <citation type="submission" date="2019-06" db="EMBL/GenBank/DDBJ databases">
        <authorList>
            <person name="Rodrigo-Torres L."/>
            <person name="Arahal R. D."/>
            <person name="Lucena T."/>
        </authorList>
    </citation>
    <scope>NUCLEOTIDE SEQUENCE [LARGE SCALE GENOMIC DNA]</scope>
    <source>
        <strain evidence="3 4">SW08-7</strain>
    </source>
</reference>
<dbReference type="AlphaFoldDB" id="A0A564G6D1"/>
<accession>A0A564G6D1</accession>
<evidence type="ECO:0008006" key="6">
    <source>
        <dbReference type="Google" id="ProtNLM"/>
    </source>
</evidence>
<dbReference type="Proteomes" id="UP001055303">
    <property type="component" value="Unassembled WGS sequence"/>
</dbReference>
<dbReference type="EMBL" id="BPQI01000133">
    <property type="protein sequence ID" value="GJD58160.1"/>
    <property type="molecule type" value="Genomic_DNA"/>
</dbReference>
<dbReference type="Proteomes" id="UP000401717">
    <property type="component" value="Unassembled WGS sequence"/>
</dbReference>
<gene>
    <name evidence="2" type="ORF">IFDJLNFL_4075</name>
    <name evidence="3" type="ORF">MTDSW087_04844</name>
</gene>
<evidence type="ECO:0000313" key="5">
    <source>
        <dbReference type="Proteomes" id="UP001055303"/>
    </source>
</evidence>
<feature type="signal peptide" evidence="1">
    <location>
        <begin position="1"/>
        <end position="22"/>
    </location>
</feature>
<proteinExistence type="predicted"/>